<reference evidence="1 2" key="1">
    <citation type="submission" date="2008-10" db="EMBL/GenBank/DDBJ databases">
        <title>Draft genome sequence of Collinsella stercoris (DSM 13279).</title>
        <authorList>
            <person name="Sudarsanam P."/>
            <person name="Ley R."/>
            <person name="Guruge J."/>
            <person name="Turnbaugh P.J."/>
            <person name="Mahowald M."/>
            <person name="Liep D."/>
            <person name="Gordon J."/>
        </authorList>
    </citation>
    <scope>NUCLEOTIDE SEQUENCE [LARGE SCALE GENOMIC DNA]</scope>
    <source>
        <strain evidence="1 2">DSM 13279</strain>
    </source>
</reference>
<sequence length="39" mass="4517">MWGLNWRGGVDAHFSQPPTEKTLEIKEVYSDLSNKPHTF</sequence>
<keyword evidence="2" id="KW-1185">Reference proteome</keyword>
<organism evidence="1 2">
    <name type="scientific">Collinsella stercoris DSM 13279</name>
    <dbReference type="NCBI Taxonomy" id="445975"/>
    <lineage>
        <taxon>Bacteria</taxon>
        <taxon>Bacillati</taxon>
        <taxon>Actinomycetota</taxon>
        <taxon>Coriobacteriia</taxon>
        <taxon>Coriobacteriales</taxon>
        <taxon>Coriobacteriaceae</taxon>
        <taxon>Collinsella</taxon>
    </lineage>
</organism>
<protein>
    <submittedName>
        <fullName evidence="1">Uncharacterized protein</fullName>
    </submittedName>
</protein>
<gene>
    <name evidence="1" type="ORF">COLSTE_02312</name>
</gene>
<proteinExistence type="predicted"/>
<reference evidence="1 2" key="2">
    <citation type="submission" date="2008-10" db="EMBL/GenBank/DDBJ databases">
        <authorList>
            <person name="Fulton L."/>
            <person name="Clifton S."/>
            <person name="Fulton B."/>
            <person name="Xu J."/>
            <person name="Minx P."/>
            <person name="Pepin K.H."/>
            <person name="Johnson M."/>
            <person name="Thiruvilangam P."/>
            <person name="Bhonagiri V."/>
            <person name="Nash W.E."/>
            <person name="Mardis E.R."/>
            <person name="Wilson R.K."/>
        </authorList>
    </citation>
    <scope>NUCLEOTIDE SEQUENCE [LARGE SCALE GENOMIC DNA]</scope>
    <source>
        <strain evidence="1 2">DSM 13279</strain>
    </source>
</reference>
<dbReference type="AlphaFoldDB" id="B6GDW6"/>
<dbReference type="EMBL" id="ABXJ01000131">
    <property type="protein sequence ID" value="EEA89536.1"/>
    <property type="molecule type" value="Genomic_DNA"/>
</dbReference>
<name>B6GDW6_9ACTN</name>
<comment type="caution">
    <text evidence="1">The sequence shown here is derived from an EMBL/GenBank/DDBJ whole genome shotgun (WGS) entry which is preliminary data.</text>
</comment>
<dbReference type="HOGENOM" id="CLU_3308009_0_0_11"/>
<accession>B6GDW6</accession>
<evidence type="ECO:0000313" key="1">
    <source>
        <dbReference type="EMBL" id="EEA89536.1"/>
    </source>
</evidence>
<evidence type="ECO:0000313" key="2">
    <source>
        <dbReference type="Proteomes" id="UP000003560"/>
    </source>
</evidence>
<dbReference type="Proteomes" id="UP000003560">
    <property type="component" value="Unassembled WGS sequence"/>
</dbReference>